<feature type="signal peptide" evidence="1">
    <location>
        <begin position="1"/>
        <end position="19"/>
    </location>
</feature>
<dbReference type="InterPro" id="IPR029058">
    <property type="entry name" value="AB_hydrolase_fold"/>
</dbReference>
<evidence type="ECO:0000256" key="1">
    <source>
        <dbReference type="SAM" id="SignalP"/>
    </source>
</evidence>
<gene>
    <name evidence="2" type="ORF">E4U42_005933</name>
</gene>
<proteinExistence type="predicted"/>
<keyword evidence="1" id="KW-0732">Signal</keyword>
<protein>
    <recommendedName>
        <fullName evidence="4">Triacylglycerol lipase</fullName>
    </recommendedName>
</protein>
<sequence>MKTSFAAAAATLVAGLVSANPLPPTSQADGSASAGVGGMSADNDYACRSTQHPNPVVMLHALGGNKNFDLNLLGGWLRLYGFCTFSLTYGAAPGSAIGGLDAINQSAP</sequence>
<dbReference type="Gene3D" id="3.40.50.1820">
    <property type="entry name" value="alpha/beta hydrolase"/>
    <property type="match status" value="1"/>
</dbReference>
<comment type="caution">
    <text evidence="2">The sequence shown here is derived from an EMBL/GenBank/DDBJ whole genome shotgun (WGS) entry which is preliminary data.</text>
</comment>
<dbReference type="EMBL" id="SRPY01000572">
    <property type="protein sequence ID" value="KAG5921248.1"/>
    <property type="molecule type" value="Genomic_DNA"/>
</dbReference>
<reference evidence="2" key="1">
    <citation type="journal article" date="2020" name="bioRxiv">
        <title>Whole genome comparisons of ergot fungi reveals the divergence and evolution of species within the genus Claviceps are the result of varying mechanisms driving genome evolution and host range expansion.</title>
        <authorList>
            <person name="Wyka S.A."/>
            <person name="Mondo S.J."/>
            <person name="Liu M."/>
            <person name="Dettman J."/>
            <person name="Nalam V."/>
            <person name="Broders K.D."/>
        </authorList>
    </citation>
    <scope>NUCLEOTIDE SEQUENCE</scope>
    <source>
        <strain evidence="2">CCC 489</strain>
    </source>
</reference>
<evidence type="ECO:0000313" key="2">
    <source>
        <dbReference type="EMBL" id="KAG5921248.1"/>
    </source>
</evidence>
<dbReference type="AlphaFoldDB" id="A0A8K0J5W8"/>
<dbReference type="OrthoDB" id="9974421at2759"/>
<organism evidence="2 3">
    <name type="scientific">Claviceps africana</name>
    <dbReference type="NCBI Taxonomy" id="83212"/>
    <lineage>
        <taxon>Eukaryota</taxon>
        <taxon>Fungi</taxon>
        <taxon>Dikarya</taxon>
        <taxon>Ascomycota</taxon>
        <taxon>Pezizomycotina</taxon>
        <taxon>Sordariomycetes</taxon>
        <taxon>Hypocreomycetidae</taxon>
        <taxon>Hypocreales</taxon>
        <taxon>Clavicipitaceae</taxon>
        <taxon>Claviceps</taxon>
    </lineage>
</organism>
<keyword evidence="3" id="KW-1185">Reference proteome</keyword>
<evidence type="ECO:0008006" key="4">
    <source>
        <dbReference type="Google" id="ProtNLM"/>
    </source>
</evidence>
<dbReference type="Proteomes" id="UP000811619">
    <property type="component" value="Unassembled WGS sequence"/>
</dbReference>
<feature type="non-terminal residue" evidence="2">
    <location>
        <position position="108"/>
    </location>
</feature>
<accession>A0A8K0J5W8</accession>
<feature type="chain" id="PRO_5035457023" description="Triacylglycerol lipase" evidence="1">
    <location>
        <begin position="20"/>
        <end position="108"/>
    </location>
</feature>
<evidence type="ECO:0000313" key="3">
    <source>
        <dbReference type="Proteomes" id="UP000811619"/>
    </source>
</evidence>
<name>A0A8K0J5W8_9HYPO</name>